<proteinExistence type="predicted"/>
<keyword evidence="1" id="KW-1133">Transmembrane helix</keyword>
<keyword evidence="1" id="KW-0812">Transmembrane</keyword>
<evidence type="ECO:0000313" key="3">
    <source>
        <dbReference type="Proteomes" id="UP001604277"/>
    </source>
</evidence>
<keyword evidence="3" id="KW-1185">Reference proteome</keyword>
<sequence>MVLRNSRASDSSCGGCKSHSLKVLSNLFPSPRGGGGGGGGGGAAGAAVCVFSIPSFSPLTPSPLLSVLSLWVAWICHLFDGFAVGWHILIFSFPLEGYDSHGITMLVIRHFSGISV</sequence>
<dbReference type="AlphaFoldDB" id="A0ABD1R6W3"/>
<reference evidence="3" key="1">
    <citation type="submission" date="2024-07" db="EMBL/GenBank/DDBJ databases">
        <title>Two chromosome-level genome assemblies of Korean endemic species Abeliophyllum distichum and Forsythia ovata (Oleaceae).</title>
        <authorList>
            <person name="Jang H."/>
        </authorList>
    </citation>
    <scope>NUCLEOTIDE SEQUENCE [LARGE SCALE GENOMIC DNA]</scope>
</reference>
<comment type="caution">
    <text evidence="2">The sequence shown here is derived from an EMBL/GenBank/DDBJ whole genome shotgun (WGS) entry which is preliminary data.</text>
</comment>
<dbReference type="EMBL" id="JBFOLJ010000013">
    <property type="protein sequence ID" value="KAL2484150.1"/>
    <property type="molecule type" value="Genomic_DNA"/>
</dbReference>
<name>A0ABD1R6W3_9LAMI</name>
<organism evidence="2 3">
    <name type="scientific">Forsythia ovata</name>
    <dbReference type="NCBI Taxonomy" id="205694"/>
    <lineage>
        <taxon>Eukaryota</taxon>
        <taxon>Viridiplantae</taxon>
        <taxon>Streptophyta</taxon>
        <taxon>Embryophyta</taxon>
        <taxon>Tracheophyta</taxon>
        <taxon>Spermatophyta</taxon>
        <taxon>Magnoliopsida</taxon>
        <taxon>eudicotyledons</taxon>
        <taxon>Gunneridae</taxon>
        <taxon>Pentapetalae</taxon>
        <taxon>asterids</taxon>
        <taxon>lamiids</taxon>
        <taxon>Lamiales</taxon>
        <taxon>Oleaceae</taxon>
        <taxon>Forsythieae</taxon>
        <taxon>Forsythia</taxon>
    </lineage>
</organism>
<protein>
    <submittedName>
        <fullName evidence="2">Uncharacterized protein</fullName>
    </submittedName>
</protein>
<keyword evidence="1" id="KW-0472">Membrane</keyword>
<gene>
    <name evidence="2" type="ORF">Fot_45594</name>
</gene>
<evidence type="ECO:0000313" key="2">
    <source>
        <dbReference type="EMBL" id="KAL2484150.1"/>
    </source>
</evidence>
<feature type="transmembrane region" description="Helical" evidence="1">
    <location>
        <begin position="71"/>
        <end position="95"/>
    </location>
</feature>
<dbReference type="Proteomes" id="UP001604277">
    <property type="component" value="Unassembled WGS sequence"/>
</dbReference>
<accession>A0ABD1R6W3</accession>
<evidence type="ECO:0000256" key="1">
    <source>
        <dbReference type="SAM" id="Phobius"/>
    </source>
</evidence>